<evidence type="ECO:0000313" key="2">
    <source>
        <dbReference type="EMBL" id="KUJ81425.1"/>
    </source>
</evidence>
<evidence type="ECO:0000259" key="1">
    <source>
        <dbReference type="PROSITE" id="PS50983"/>
    </source>
</evidence>
<reference evidence="3" key="1">
    <citation type="submission" date="2015-12" db="EMBL/GenBank/DDBJ databases">
        <authorList>
            <person name="Zhang G."/>
            <person name="Stingl U."/>
        </authorList>
    </citation>
    <scope>NUCLEOTIDE SEQUENCE [LARGE SCALE GENOMIC DNA]</scope>
    <source>
        <strain evidence="3">ZGT108</strain>
    </source>
</reference>
<sequence>MAWAQPQRVVSINVCTDQLAMMLAAPGQLISVSYFARDSRVSAMTTEAMRHGVNHGLAEEIYLQRPDLVIANRFSAQATVDMLRRLSVPVVVFESARSLEDIRTNILKMGEVLGRQDAADKLLQDYEAGLAALTANGAHGPRAAIYSTHGWTSGDQTLSGQILTAAGLQNIAAEMGMTAGGVLPLEQLALSNPDIVITAQPYPGHSRAEEYLQHPVVKQLQARSGQVLVSDRDWVCGTPYVVRAIDNLRRAREDWQRGIE</sequence>
<evidence type="ECO:0000313" key="3">
    <source>
        <dbReference type="Proteomes" id="UP000053690"/>
    </source>
</evidence>
<organism evidence="2 3">
    <name type="scientific">Ruegeria profundi</name>
    <dbReference type="NCBI Taxonomy" id="1685378"/>
    <lineage>
        <taxon>Bacteria</taxon>
        <taxon>Pseudomonadati</taxon>
        <taxon>Pseudomonadota</taxon>
        <taxon>Alphaproteobacteria</taxon>
        <taxon>Rhodobacterales</taxon>
        <taxon>Roseobacteraceae</taxon>
        <taxon>Ruegeria</taxon>
    </lineage>
</organism>
<dbReference type="PANTHER" id="PTHR30535">
    <property type="entry name" value="VITAMIN B12-BINDING PROTEIN"/>
    <property type="match status" value="1"/>
</dbReference>
<dbReference type="SUPFAM" id="SSF53807">
    <property type="entry name" value="Helical backbone' metal receptor"/>
    <property type="match status" value="1"/>
</dbReference>
<protein>
    <submittedName>
        <fullName evidence="2">Cobalamin ABC transporter substrate-binding protein</fullName>
    </submittedName>
</protein>
<dbReference type="Proteomes" id="UP000053690">
    <property type="component" value="Unassembled WGS sequence"/>
</dbReference>
<dbReference type="PROSITE" id="PS50983">
    <property type="entry name" value="FE_B12_PBP"/>
    <property type="match status" value="1"/>
</dbReference>
<proteinExistence type="predicted"/>
<dbReference type="GO" id="GO:0071281">
    <property type="term" value="P:cellular response to iron ion"/>
    <property type="evidence" value="ECO:0007669"/>
    <property type="project" value="TreeGrafter"/>
</dbReference>
<dbReference type="InterPro" id="IPR050902">
    <property type="entry name" value="ABC_Transporter_SBP"/>
</dbReference>
<gene>
    <name evidence="2" type="ORF">AVO44_04940</name>
</gene>
<accession>A0A0X3U043</accession>
<dbReference type="AlphaFoldDB" id="A0A0X3U043"/>
<dbReference type="STRING" id="1685378.AVO44_04940"/>
<dbReference type="PANTHER" id="PTHR30535:SF34">
    <property type="entry name" value="MOLYBDATE-BINDING PROTEIN MOLA"/>
    <property type="match status" value="1"/>
</dbReference>
<keyword evidence="3" id="KW-1185">Reference proteome</keyword>
<feature type="domain" description="Fe/B12 periplasmic-binding" evidence="1">
    <location>
        <begin position="8"/>
        <end position="260"/>
    </location>
</feature>
<comment type="caution">
    <text evidence="2">The sequence shown here is derived from an EMBL/GenBank/DDBJ whole genome shotgun (WGS) entry which is preliminary data.</text>
</comment>
<name>A0A0X3U043_9RHOB</name>
<dbReference type="Pfam" id="PF01497">
    <property type="entry name" value="Peripla_BP_2"/>
    <property type="match status" value="1"/>
</dbReference>
<dbReference type="Gene3D" id="3.40.50.1980">
    <property type="entry name" value="Nitrogenase molybdenum iron protein domain"/>
    <property type="match status" value="2"/>
</dbReference>
<dbReference type="InterPro" id="IPR002491">
    <property type="entry name" value="ABC_transptr_periplasmic_BD"/>
</dbReference>
<dbReference type="EMBL" id="LQBP01000002">
    <property type="protein sequence ID" value="KUJ81425.1"/>
    <property type="molecule type" value="Genomic_DNA"/>
</dbReference>